<protein>
    <recommendedName>
        <fullName evidence="1">Knr4/Smi1-like domain-containing protein</fullName>
    </recommendedName>
</protein>
<comment type="caution">
    <text evidence="2">The sequence shown here is derived from an EMBL/GenBank/DDBJ whole genome shotgun (WGS) entry which is preliminary data.</text>
</comment>
<organism evidence="2 3">
    <name type="scientific">Novacetimonas cocois</name>
    <dbReference type="NCBI Taxonomy" id="1747507"/>
    <lineage>
        <taxon>Bacteria</taxon>
        <taxon>Pseudomonadati</taxon>
        <taxon>Pseudomonadota</taxon>
        <taxon>Alphaproteobacteria</taxon>
        <taxon>Acetobacterales</taxon>
        <taxon>Acetobacteraceae</taxon>
        <taxon>Novacetimonas</taxon>
    </lineage>
</organism>
<feature type="domain" description="Knr4/Smi1-like" evidence="1">
    <location>
        <begin position="10"/>
        <end position="131"/>
    </location>
</feature>
<keyword evidence="3" id="KW-1185">Reference proteome</keyword>
<gene>
    <name evidence="2" type="ORF">NJLHNGOC_09635</name>
</gene>
<dbReference type="Proteomes" id="UP000252680">
    <property type="component" value="Unassembled WGS sequence"/>
</dbReference>
<dbReference type="InterPro" id="IPR018958">
    <property type="entry name" value="Knr4/Smi1-like_dom"/>
</dbReference>
<sequence>MIDLGNASREIKNEDILEVEKNIGAKFTPEYKYFIENHNGSRPEYNICKVSNNCSCGVDRFIDIDNIQKSIETLQDREVSNDFFPFADGESSNYFMMKKNGEPDVYFYDHEFMGKEALIHVASSFDIFLNMLRKRSTLDVVLKPGQVKRIWSDPTFVPKFEEE</sequence>
<dbReference type="OrthoDB" id="4103969at2"/>
<reference evidence="2 3" key="1">
    <citation type="submission" date="2018-05" db="EMBL/GenBank/DDBJ databases">
        <title>Komagataeibacter cocois sp. nov., for a novel cellulose- producing strain isolated from coconut milk.</title>
        <authorList>
            <person name="Liu L."/>
            <person name="Wang Y."/>
            <person name="Liu S."/>
            <person name="Bi J."/>
            <person name="Chen H."/>
            <person name="Deng J."/>
            <person name="Zhang C."/>
            <person name="Hu Q."/>
            <person name="Li C."/>
        </authorList>
    </citation>
    <scope>NUCLEOTIDE SEQUENCE [LARGE SCALE GENOMIC DNA]</scope>
    <source>
        <strain evidence="2 3">WE7</strain>
    </source>
</reference>
<evidence type="ECO:0000259" key="1">
    <source>
        <dbReference type="SMART" id="SM00860"/>
    </source>
</evidence>
<proteinExistence type="predicted"/>
<dbReference type="SMART" id="SM00860">
    <property type="entry name" value="SMI1_KNR4"/>
    <property type="match status" value="1"/>
</dbReference>
<accession>A0A365YUX3</accession>
<dbReference type="InterPro" id="IPR037883">
    <property type="entry name" value="Knr4/Smi1-like_sf"/>
</dbReference>
<dbReference type="AlphaFoldDB" id="A0A365YUX3"/>
<dbReference type="Gene3D" id="3.40.1580.10">
    <property type="entry name" value="SMI1/KNR4-like"/>
    <property type="match status" value="1"/>
</dbReference>
<dbReference type="EMBL" id="QEXL01000011">
    <property type="protein sequence ID" value="RBM06547.1"/>
    <property type="molecule type" value="Genomic_DNA"/>
</dbReference>
<evidence type="ECO:0000313" key="2">
    <source>
        <dbReference type="EMBL" id="RBM06547.1"/>
    </source>
</evidence>
<name>A0A365YUX3_9PROT</name>
<evidence type="ECO:0000313" key="3">
    <source>
        <dbReference type="Proteomes" id="UP000252680"/>
    </source>
</evidence>
<dbReference type="Pfam" id="PF14568">
    <property type="entry name" value="SUKH_6"/>
    <property type="match status" value="1"/>
</dbReference>
<dbReference type="SUPFAM" id="SSF160631">
    <property type="entry name" value="SMI1/KNR4-like"/>
    <property type="match status" value="1"/>
</dbReference>
<dbReference type="RefSeq" id="WP_113596188.1">
    <property type="nucleotide sequence ID" value="NZ_QEXL01000011.1"/>
</dbReference>